<protein>
    <recommendedName>
        <fullName evidence="1">Helix-turn-helix domain-containing protein</fullName>
    </recommendedName>
</protein>
<gene>
    <name evidence="2" type="ORF">SBA5_300004</name>
</gene>
<name>A0A2N9LDJ5_9BACT</name>
<evidence type="ECO:0000313" key="2">
    <source>
        <dbReference type="EMBL" id="SPE21360.1"/>
    </source>
</evidence>
<dbReference type="SUPFAM" id="SSF46955">
    <property type="entry name" value="Putative DNA-binding domain"/>
    <property type="match status" value="1"/>
</dbReference>
<feature type="domain" description="Helix-turn-helix" evidence="1">
    <location>
        <begin position="12"/>
        <end position="60"/>
    </location>
</feature>
<dbReference type="InterPro" id="IPR010093">
    <property type="entry name" value="SinI_DNA-bd"/>
</dbReference>
<organism evidence="2 3">
    <name type="scientific">Candidatus Sulfuritelmatomonas gaucii</name>
    <dbReference type="NCBI Taxonomy" id="2043161"/>
    <lineage>
        <taxon>Bacteria</taxon>
        <taxon>Pseudomonadati</taxon>
        <taxon>Acidobacteriota</taxon>
        <taxon>Terriglobia</taxon>
        <taxon>Terriglobales</taxon>
        <taxon>Acidobacteriaceae</taxon>
        <taxon>Candidatus Sulfuritelmatomonas</taxon>
    </lineage>
</organism>
<reference evidence="3" key="1">
    <citation type="submission" date="2018-02" db="EMBL/GenBank/DDBJ databases">
        <authorList>
            <person name="Hausmann B."/>
        </authorList>
    </citation>
    <scope>NUCLEOTIDE SEQUENCE [LARGE SCALE GENOMIC DNA]</scope>
    <source>
        <strain evidence="3">Peat soil MAG SbA5</strain>
    </source>
</reference>
<dbReference type="InterPro" id="IPR041657">
    <property type="entry name" value="HTH_17"/>
</dbReference>
<dbReference type="NCBIfam" id="TIGR01764">
    <property type="entry name" value="excise"/>
    <property type="match status" value="1"/>
</dbReference>
<sequence length="62" mass="7098">MTAAQLWTLARLLTLAETADLLRLSPHTVRAMVRKGKLRPVRICRRLLFSQEEIARLLAEAK</sequence>
<dbReference type="GO" id="GO:0003677">
    <property type="term" value="F:DNA binding"/>
    <property type="evidence" value="ECO:0007669"/>
    <property type="project" value="InterPro"/>
</dbReference>
<dbReference type="InterPro" id="IPR009061">
    <property type="entry name" value="DNA-bd_dom_put_sf"/>
</dbReference>
<dbReference type="Pfam" id="PF12728">
    <property type="entry name" value="HTH_17"/>
    <property type="match status" value="1"/>
</dbReference>
<evidence type="ECO:0000313" key="3">
    <source>
        <dbReference type="Proteomes" id="UP000239735"/>
    </source>
</evidence>
<dbReference type="AlphaFoldDB" id="A0A2N9LDJ5"/>
<accession>A0A2N9LDJ5</accession>
<dbReference type="EMBL" id="OKRB01000087">
    <property type="protein sequence ID" value="SPE21360.1"/>
    <property type="molecule type" value="Genomic_DNA"/>
</dbReference>
<dbReference type="Proteomes" id="UP000239735">
    <property type="component" value="Unassembled WGS sequence"/>
</dbReference>
<evidence type="ECO:0000259" key="1">
    <source>
        <dbReference type="Pfam" id="PF12728"/>
    </source>
</evidence>
<proteinExistence type="predicted"/>